<feature type="transmembrane region" description="Helical" evidence="3">
    <location>
        <begin position="981"/>
        <end position="999"/>
    </location>
</feature>
<keyword evidence="3" id="KW-1133">Transmembrane helix</keyword>
<feature type="domain" description="CHAT" evidence="4">
    <location>
        <begin position="691"/>
        <end position="969"/>
    </location>
</feature>
<keyword evidence="2" id="KW-0175">Coiled coil</keyword>
<dbReference type="Proteomes" id="UP000321790">
    <property type="component" value="Unassembled WGS sequence"/>
</dbReference>
<dbReference type="RefSeq" id="WP_147131326.1">
    <property type="nucleotide sequence ID" value="NZ_VOSC01000012.1"/>
</dbReference>
<dbReference type="Pfam" id="PF12770">
    <property type="entry name" value="CHAT"/>
    <property type="match status" value="1"/>
</dbReference>
<evidence type="ECO:0000256" key="3">
    <source>
        <dbReference type="SAM" id="Phobius"/>
    </source>
</evidence>
<dbReference type="OrthoDB" id="9771112at2"/>
<dbReference type="AlphaFoldDB" id="A0A5C7AVR2"/>
<reference evidence="6" key="1">
    <citation type="submission" date="2019-08" db="EMBL/GenBank/DDBJ databases">
        <title>Seonamhaeicola sediminis sp. nov., isolated from marine sediment.</title>
        <authorList>
            <person name="Cao W.R."/>
        </authorList>
    </citation>
    <scope>NUCLEOTIDE SEQUENCE [LARGE SCALE GENOMIC DNA]</scope>
    <source>
        <strain evidence="6">Gy8</strain>
    </source>
</reference>
<dbReference type="PANTHER" id="PTHR10098">
    <property type="entry name" value="RAPSYN-RELATED"/>
    <property type="match status" value="1"/>
</dbReference>
<evidence type="ECO:0000256" key="1">
    <source>
        <dbReference type="PROSITE-ProRule" id="PRU00339"/>
    </source>
</evidence>
<dbReference type="Pfam" id="PF13181">
    <property type="entry name" value="TPR_8"/>
    <property type="match status" value="1"/>
</dbReference>
<dbReference type="PROSITE" id="PS50005">
    <property type="entry name" value="TPR"/>
    <property type="match status" value="1"/>
</dbReference>
<feature type="coiled-coil region" evidence="2">
    <location>
        <begin position="561"/>
        <end position="621"/>
    </location>
</feature>
<name>A0A5C7AVR2_9FLAO</name>
<dbReference type="InterPro" id="IPR019734">
    <property type="entry name" value="TPR_rpt"/>
</dbReference>
<evidence type="ECO:0000313" key="5">
    <source>
        <dbReference type="EMBL" id="TXE12760.1"/>
    </source>
</evidence>
<dbReference type="InterPro" id="IPR011990">
    <property type="entry name" value="TPR-like_helical_dom_sf"/>
</dbReference>
<dbReference type="Gene3D" id="1.25.40.10">
    <property type="entry name" value="Tetratricopeptide repeat domain"/>
    <property type="match status" value="1"/>
</dbReference>
<keyword evidence="6" id="KW-1185">Reference proteome</keyword>
<dbReference type="PANTHER" id="PTHR10098:SF108">
    <property type="entry name" value="TETRATRICOPEPTIDE REPEAT PROTEIN 28"/>
    <property type="match status" value="1"/>
</dbReference>
<sequence length="1006" mass="116410">MKRIFLFHVILFASQFIVSQNNWQYYTRIADSLQQQNDYNAALKLRLQAVEIAQRTEQDTLPFLKLLSALEKSEVELVAKQSDSVFEVLKNQTESLKEFNPTPERIYRIYNKLYEYSNSKKNITDSDYFITQSLKYQYKRNAIDSLLLLETLQKSGVTYKQIGKLNEAVNAYLKAIKLCEDLKIKKPSVLGLNYMSLSELYRYRFLDNPKLFLKYLKKAQTVYENANAVNDLIRVYLGLSDFMSSTGKFQQSINYLKKAFKVYKNDVEANKKIGLDKRDVEKEMKLHNYFIEKYRIVGNEQQMLFHLNEMLKEAKPQKLLNDNIKDLICLSHLYLVEYYEADYKEKALFYLNQGKKYFPSKDLYFIREEYDLHFANVFMANNELTKAKAIIKDLNLKKELPLFIAKSALEKRIILNVKSEKYEDAYTDINYLIRQYYRGNNDIDIRTVSYKNFVPGTVLSDTQRFLNLAQAFETTAKTVITEKLYWLALKQFQANLNEEILNERVNALYSDICYYFFSKASQGLLAESKLNKFLIFTESIESKHLLNTFINNRKTSKTTALDSLIKKEQRLRTNITHLKKQYLENKSDSINQLIFEYNIKLEKINNQLAQNTNKIAGLVNTNAVLENIKQHYVIKFKQVRGALFRLEVNKEKGIKVAKIKNYKNLKDRVVEMVTLLKNPSSKTNSIVNYSNKLFDELFTNTNILKTNGEVYIIPDDILYYLPFELLAYNGNYLLNNLNISYASAFSFINSTNVYIEANQVKDIALFAPSYSSFKPSNLQLAVRGEPYYLEGAINEVKSISKLFNSSDIYINEKATKTSFTNLPNKYSILHLSMHSFINDQDAELSSLVFNDGNEDYELYISELYGLNLNANMAVLSACNTGVGKLKTGQGIVSMNTAFTAAGVPAVLSSLWSAPDMATQQIMTAFYRHLKNGETKSIALKNAKLDYLNSTDDPNLKHPYYWAGFILTGDTSAIILNSTDNWWLYGVLFFVVITILFLIIKKRPKIS</sequence>
<evidence type="ECO:0000313" key="6">
    <source>
        <dbReference type="Proteomes" id="UP000321790"/>
    </source>
</evidence>
<organism evidence="5 6">
    <name type="scientific">Seonamhaeicola algicola</name>
    <dbReference type="NCBI Taxonomy" id="1719036"/>
    <lineage>
        <taxon>Bacteria</taxon>
        <taxon>Pseudomonadati</taxon>
        <taxon>Bacteroidota</taxon>
        <taxon>Flavobacteriia</taxon>
        <taxon>Flavobacteriales</taxon>
        <taxon>Flavobacteriaceae</taxon>
    </lineage>
</organism>
<dbReference type="EMBL" id="VOSC01000012">
    <property type="protein sequence ID" value="TXE12760.1"/>
    <property type="molecule type" value="Genomic_DNA"/>
</dbReference>
<protein>
    <submittedName>
        <fullName evidence="5">CHAT domain-containing protein</fullName>
    </submittedName>
</protein>
<proteinExistence type="predicted"/>
<evidence type="ECO:0000256" key="2">
    <source>
        <dbReference type="SAM" id="Coils"/>
    </source>
</evidence>
<dbReference type="SUPFAM" id="SSF48452">
    <property type="entry name" value="TPR-like"/>
    <property type="match status" value="1"/>
</dbReference>
<accession>A0A5C7AVR2</accession>
<dbReference type="InterPro" id="IPR024983">
    <property type="entry name" value="CHAT_dom"/>
</dbReference>
<dbReference type="SMART" id="SM00028">
    <property type="entry name" value="TPR"/>
    <property type="match status" value="3"/>
</dbReference>
<evidence type="ECO:0000259" key="4">
    <source>
        <dbReference type="Pfam" id="PF12770"/>
    </source>
</evidence>
<comment type="caution">
    <text evidence="5">The sequence shown here is derived from an EMBL/GenBank/DDBJ whole genome shotgun (WGS) entry which is preliminary data.</text>
</comment>
<keyword evidence="1" id="KW-0802">TPR repeat</keyword>
<keyword evidence="3" id="KW-0472">Membrane</keyword>
<keyword evidence="3" id="KW-0812">Transmembrane</keyword>
<gene>
    <name evidence="5" type="ORF">FUA26_02885</name>
</gene>
<feature type="repeat" description="TPR" evidence="1">
    <location>
        <begin position="149"/>
        <end position="182"/>
    </location>
</feature>